<dbReference type="InterPro" id="IPR007210">
    <property type="entry name" value="ABC_Gly_betaine_transp_sub-bd"/>
</dbReference>
<evidence type="ECO:0000256" key="5">
    <source>
        <dbReference type="SAM" id="MobiDB-lite"/>
    </source>
</evidence>
<gene>
    <name evidence="8" type="ORF">C8E03_107183</name>
</gene>
<dbReference type="Gene3D" id="3.40.190.100">
    <property type="entry name" value="Glycine betaine-binding periplasmic protein, domain 2"/>
    <property type="match status" value="1"/>
</dbReference>
<dbReference type="CDD" id="cd13639">
    <property type="entry name" value="PBP2_OpuAC_like"/>
    <property type="match status" value="1"/>
</dbReference>
<accession>A0A318EKY6</accession>
<evidence type="ECO:0000256" key="1">
    <source>
        <dbReference type="ARBA" id="ARBA00004236"/>
    </source>
</evidence>
<evidence type="ECO:0000256" key="4">
    <source>
        <dbReference type="ARBA" id="ARBA00023136"/>
    </source>
</evidence>
<feature type="domain" description="ABC-type glycine betaine transport system substrate-binding" evidence="7">
    <location>
        <begin position="50"/>
        <end position="294"/>
    </location>
</feature>
<evidence type="ECO:0000313" key="9">
    <source>
        <dbReference type="Proteomes" id="UP000247523"/>
    </source>
</evidence>
<evidence type="ECO:0000256" key="2">
    <source>
        <dbReference type="ARBA" id="ARBA00022448"/>
    </source>
</evidence>
<comment type="subcellular location">
    <subcellularLocation>
        <location evidence="1">Cell membrane</location>
    </subcellularLocation>
</comment>
<keyword evidence="4" id="KW-0472">Membrane</keyword>
<organism evidence="8 9">
    <name type="scientific">Lachnotalea glycerini</name>
    <dbReference type="NCBI Taxonomy" id="1763509"/>
    <lineage>
        <taxon>Bacteria</taxon>
        <taxon>Bacillati</taxon>
        <taxon>Bacillota</taxon>
        <taxon>Clostridia</taxon>
        <taxon>Lachnospirales</taxon>
        <taxon>Lachnospiraceae</taxon>
        <taxon>Lachnotalea</taxon>
    </lineage>
</organism>
<dbReference type="GO" id="GO:0015871">
    <property type="term" value="P:choline transport"/>
    <property type="evidence" value="ECO:0007669"/>
    <property type="project" value="TreeGrafter"/>
</dbReference>
<dbReference type="RefSeq" id="WP_110291316.1">
    <property type="nucleotide sequence ID" value="NZ_QICS01000007.1"/>
</dbReference>
<feature type="chain" id="PRO_5039120262" evidence="6">
    <location>
        <begin position="21"/>
        <end position="306"/>
    </location>
</feature>
<keyword evidence="6" id="KW-0732">Signal</keyword>
<dbReference type="PROSITE" id="PS51257">
    <property type="entry name" value="PROKAR_LIPOPROTEIN"/>
    <property type="match status" value="1"/>
</dbReference>
<name>A0A318EKY6_9FIRM</name>
<comment type="caution">
    <text evidence="8">The sequence shown here is derived from an EMBL/GenBank/DDBJ whole genome shotgun (WGS) entry which is preliminary data.</text>
</comment>
<evidence type="ECO:0000259" key="7">
    <source>
        <dbReference type="Pfam" id="PF04069"/>
    </source>
</evidence>
<reference evidence="8 9" key="1">
    <citation type="submission" date="2018-05" db="EMBL/GenBank/DDBJ databases">
        <title>Genomic Encyclopedia of Type Strains, Phase IV (KMG-IV): sequencing the most valuable type-strain genomes for metagenomic binning, comparative biology and taxonomic classification.</title>
        <authorList>
            <person name="Goeker M."/>
        </authorList>
    </citation>
    <scope>NUCLEOTIDE SEQUENCE [LARGE SCALE GENOMIC DNA]</scope>
    <source>
        <strain evidence="8 9">DSM 28816</strain>
    </source>
</reference>
<keyword evidence="2" id="KW-0813">Transport</keyword>
<dbReference type="GO" id="GO:0043190">
    <property type="term" value="C:ATP-binding cassette (ABC) transporter complex"/>
    <property type="evidence" value="ECO:0007669"/>
    <property type="project" value="InterPro"/>
</dbReference>
<evidence type="ECO:0000256" key="6">
    <source>
        <dbReference type="SAM" id="SignalP"/>
    </source>
</evidence>
<dbReference type="GO" id="GO:0031460">
    <property type="term" value="P:glycine betaine transport"/>
    <property type="evidence" value="ECO:0007669"/>
    <property type="project" value="TreeGrafter"/>
</dbReference>
<dbReference type="Pfam" id="PF04069">
    <property type="entry name" value="OpuAC"/>
    <property type="match status" value="1"/>
</dbReference>
<dbReference type="PANTHER" id="PTHR47737:SF1">
    <property type="entry name" value="GLYCINE BETAINE_PROLINE BETAINE TRANSPORT SYSTEM PERMEASE PROTEIN PROW"/>
    <property type="match status" value="1"/>
</dbReference>
<evidence type="ECO:0000256" key="3">
    <source>
        <dbReference type="ARBA" id="ARBA00022475"/>
    </source>
</evidence>
<dbReference type="Proteomes" id="UP000247523">
    <property type="component" value="Unassembled WGS sequence"/>
</dbReference>
<dbReference type="Gene3D" id="3.10.105.10">
    <property type="entry name" value="Dipeptide-binding Protein, Domain 3"/>
    <property type="match status" value="2"/>
</dbReference>
<dbReference type="PANTHER" id="PTHR47737">
    <property type="entry name" value="GLYCINE BETAINE/PROLINE BETAINE TRANSPORT SYSTEM PERMEASE PROTEIN PROW"/>
    <property type="match status" value="1"/>
</dbReference>
<dbReference type="GO" id="GO:0015226">
    <property type="term" value="F:carnitine transmembrane transporter activity"/>
    <property type="evidence" value="ECO:0007669"/>
    <property type="project" value="TreeGrafter"/>
</dbReference>
<dbReference type="SUPFAM" id="SSF53850">
    <property type="entry name" value="Periplasmic binding protein-like II"/>
    <property type="match status" value="1"/>
</dbReference>
<feature type="compositionally biased region" description="Polar residues" evidence="5">
    <location>
        <begin position="24"/>
        <end position="36"/>
    </location>
</feature>
<dbReference type="AlphaFoldDB" id="A0A318EKY6"/>
<dbReference type="EMBL" id="QICS01000007">
    <property type="protein sequence ID" value="PXV89206.1"/>
    <property type="molecule type" value="Genomic_DNA"/>
</dbReference>
<protein>
    <submittedName>
        <fullName evidence="8">Glycine betaine/proline transport system substrate-binding protein</fullName>
    </submittedName>
</protein>
<evidence type="ECO:0000313" key="8">
    <source>
        <dbReference type="EMBL" id="PXV89206.1"/>
    </source>
</evidence>
<proteinExistence type="predicted"/>
<keyword evidence="3" id="KW-1003">Cell membrane</keyword>
<sequence length="306" mass="33751">MKKKFIMLLAAVMMIGTLTACTSDNNKETSAGNNEDINSETDADSKEEKKTVKLAYVNWSEGIAMTNLAAAILEDKMGYEVDMTMADIAPVFTSIASGNTDAFLDVWLPVTHKEYMEKYGDDVVDLGVSYENARLGVVVPSYVEINSIEELNDNKDLFGGKIVGIDAGAGLMTAAENAIQEYGLEYDLLTGSGTTMTAALGKAIEANEPIVVTGWSPHWKFARWDLKFLEDPKGVFGEVENIHIITRKGLEEDQPKVVEFLKSFKLTESDLGDLMGAIEEDTREPLDVARDWMNAHDELVQGWMIQ</sequence>
<dbReference type="GO" id="GO:0005275">
    <property type="term" value="F:amine transmembrane transporter activity"/>
    <property type="evidence" value="ECO:0007669"/>
    <property type="project" value="TreeGrafter"/>
</dbReference>
<feature type="region of interest" description="Disordered" evidence="5">
    <location>
        <begin position="24"/>
        <end position="45"/>
    </location>
</feature>
<feature type="signal peptide" evidence="6">
    <location>
        <begin position="1"/>
        <end position="20"/>
    </location>
</feature>